<evidence type="ECO:0000313" key="3">
    <source>
        <dbReference type="Proteomes" id="UP000649151"/>
    </source>
</evidence>
<keyword evidence="3" id="KW-1185">Reference proteome</keyword>
<proteinExistence type="predicted"/>
<organism evidence="2 3">
    <name type="scientific">Clostridium facile</name>
    <dbReference type="NCBI Taxonomy" id="2763035"/>
    <lineage>
        <taxon>Bacteria</taxon>
        <taxon>Bacillati</taxon>
        <taxon>Bacillota</taxon>
        <taxon>Clostridia</taxon>
        <taxon>Eubacteriales</taxon>
        <taxon>Clostridiaceae</taxon>
        <taxon>Clostridium</taxon>
    </lineage>
</organism>
<feature type="domain" description="Helix-turn-helix" evidence="1">
    <location>
        <begin position="36"/>
        <end position="86"/>
    </location>
</feature>
<dbReference type="RefSeq" id="WP_186996191.1">
    <property type="nucleotide sequence ID" value="NZ_JACOQK010000001.1"/>
</dbReference>
<protein>
    <submittedName>
        <fullName evidence="2">Helix-turn-helix domain-containing protein</fullName>
    </submittedName>
</protein>
<dbReference type="InterPro" id="IPR038148">
    <property type="entry name" value="Tn1545/Tn916_Xis"/>
</dbReference>
<name>A0ABR7IPL5_9CLOT</name>
<dbReference type="Pfam" id="PF12728">
    <property type="entry name" value="HTH_17"/>
    <property type="match status" value="1"/>
</dbReference>
<reference evidence="2 3" key="1">
    <citation type="submission" date="2020-08" db="EMBL/GenBank/DDBJ databases">
        <title>Genome public.</title>
        <authorList>
            <person name="Liu C."/>
            <person name="Sun Q."/>
        </authorList>
    </citation>
    <scope>NUCLEOTIDE SEQUENCE [LARGE SCALE GENOMIC DNA]</scope>
    <source>
        <strain evidence="2 3">NSJ-27</strain>
    </source>
</reference>
<sequence>MKTNPNTGFKKRIIGGNELTMEEYTAYLNMLRVKPFLTVNEAADLFDVGLSRVQEMMNEPGCKFITRAIGPRRRLIHRESFEQYLLTHDVTAEEV</sequence>
<comment type="caution">
    <text evidence="2">The sequence shown here is derived from an EMBL/GenBank/DDBJ whole genome shotgun (WGS) entry which is preliminary data.</text>
</comment>
<dbReference type="EMBL" id="JACOQK010000001">
    <property type="protein sequence ID" value="MBC5787085.1"/>
    <property type="molecule type" value="Genomic_DNA"/>
</dbReference>
<evidence type="ECO:0000259" key="1">
    <source>
        <dbReference type="Pfam" id="PF12728"/>
    </source>
</evidence>
<dbReference type="InterPro" id="IPR041657">
    <property type="entry name" value="HTH_17"/>
</dbReference>
<dbReference type="Proteomes" id="UP000649151">
    <property type="component" value="Unassembled WGS sequence"/>
</dbReference>
<dbReference type="Gene3D" id="3.90.105.50">
    <property type="match status" value="1"/>
</dbReference>
<evidence type="ECO:0000313" key="2">
    <source>
        <dbReference type="EMBL" id="MBC5787085.1"/>
    </source>
</evidence>
<accession>A0ABR7IPL5</accession>
<gene>
    <name evidence="2" type="ORF">H8Z77_03475</name>
</gene>